<proteinExistence type="predicted"/>
<evidence type="ECO:0000313" key="3">
    <source>
        <dbReference type="Proteomes" id="UP000001542"/>
    </source>
</evidence>
<dbReference type="VEuPathDB" id="TrichDB:TVAG_473410"/>
<dbReference type="EMBL" id="DS113496">
    <property type="protein sequence ID" value="EAY03717.1"/>
    <property type="molecule type" value="Genomic_DNA"/>
</dbReference>
<dbReference type="InterPro" id="IPR029048">
    <property type="entry name" value="HSP70_C_sf"/>
</dbReference>
<dbReference type="SMR" id="A2EUF8"/>
<dbReference type="VEuPathDB" id="TrichDB:TVAGG3_0317110"/>
<dbReference type="SUPFAM" id="SSF100934">
    <property type="entry name" value="Heat shock protein 70kD (HSP70), C-terminal subdomain"/>
    <property type="match status" value="1"/>
</dbReference>
<organism evidence="2 3">
    <name type="scientific">Trichomonas vaginalis (strain ATCC PRA-98 / G3)</name>
    <dbReference type="NCBI Taxonomy" id="412133"/>
    <lineage>
        <taxon>Eukaryota</taxon>
        <taxon>Metamonada</taxon>
        <taxon>Parabasalia</taxon>
        <taxon>Trichomonadida</taxon>
        <taxon>Trichomonadidae</taxon>
        <taxon>Trichomonas</taxon>
    </lineage>
</organism>
<evidence type="ECO:0000256" key="1">
    <source>
        <dbReference type="SAM" id="MobiDB-lite"/>
    </source>
</evidence>
<dbReference type="Gene3D" id="1.20.1270.10">
    <property type="match status" value="1"/>
</dbReference>
<feature type="compositionally biased region" description="Basic and acidic residues" evidence="1">
    <location>
        <begin position="9"/>
        <end position="34"/>
    </location>
</feature>
<protein>
    <submittedName>
        <fullName evidence="2">Uncharacterized protein</fullName>
    </submittedName>
</protein>
<dbReference type="AlphaFoldDB" id="A2EUF8"/>
<reference evidence="2" key="2">
    <citation type="journal article" date="2007" name="Science">
        <title>Draft genome sequence of the sexually transmitted pathogen Trichomonas vaginalis.</title>
        <authorList>
            <person name="Carlton J.M."/>
            <person name="Hirt R.P."/>
            <person name="Silva J.C."/>
            <person name="Delcher A.L."/>
            <person name="Schatz M."/>
            <person name="Zhao Q."/>
            <person name="Wortman J.R."/>
            <person name="Bidwell S.L."/>
            <person name="Alsmark U.C.M."/>
            <person name="Besteiro S."/>
            <person name="Sicheritz-Ponten T."/>
            <person name="Noel C.J."/>
            <person name="Dacks J.B."/>
            <person name="Foster P.G."/>
            <person name="Simillion C."/>
            <person name="Van de Peer Y."/>
            <person name="Miranda-Saavedra D."/>
            <person name="Barton G.J."/>
            <person name="Westrop G.D."/>
            <person name="Mueller S."/>
            <person name="Dessi D."/>
            <person name="Fiori P.L."/>
            <person name="Ren Q."/>
            <person name="Paulsen I."/>
            <person name="Zhang H."/>
            <person name="Bastida-Corcuera F.D."/>
            <person name="Simoes-Barbosa A."/>
            <person name="Brown M.T."/>
            <person name="Hayes R.D."/>
            <person name="Mukherjee M."/>
            <person name="Okumura C.Y."/>
            <person name="Schneider R."/>
            <person name="Smith A.J."/>
            <person name="Vanacova S."/>
            <person name="Villalvazo M."/>
            <person name="Haas B.J."/>
            <person name="Pertea M."/>
            <person name="Feldblyum T.V."/>
            <person name="Utterback T.R."/>
            <person name="Shu C.L."/>
            <person name="Osoegawa K."/>
            <person name="de Jong P.J."/>
            <person name="Hrdy I."/>
            <person name="Horvathova L."/>
            <person name="Zubacova Z."/>
            <person name="Dolezal P."/>
            <person name="Malik S.B."/>
            <person name="Logsdon J.M. Jr."/>
            <person name="Henze K."/>
            <person name="Gupta A."/>
            <person name="Wang C.C."/>
            <person name="Dunne R.L."/>
            <person name="Upcroft J.A."/>
            <person name="Upcroft P."/>
            <person name="White O."/>
            <person name="Salzberg S.L."/>
            <person name="Tang P."/>
            <person name="Chiu C.-H."/>
            <person name="Lee Y.-S."/>
            <person name="Embley T.M."/>
            <person name="Coombs G.H."/>
            <person name="Mottram J.C."/>
            <person name="Tachezy J."/>
            <person name="Fraser-Liggett C.M."/>
            <person name="Johnson P.J."/>
        </authorList>
    </citation>
    <scope>NUCLEOTIDE SEQUENCE [LARGE SCALE GENOMIC DNA]</scope>
    <source>
        <strain evidence="2">G3</strain>
    </source>
</reference>
<gene>
    <name evidence="2" type="ORF">TVAG_473410</name>
</gene>
<keyword evidence="3" id="KW-1185">Reference proteome</keyword>
<feature type="region of interest" description="Disordered" evidence="1">
    <location>
        <begin position="1"/>
        <end position="96"/>
    </location>
</feature>
<accession>A2EUF8</accession>
<sequence>MIAAAKNNLNKDETKDRLSNEQRRSLKRIIKEGEDWLQANPDEEAEVYNDKNKDLQQSLAPLLTDQKSKMNMDKEDDEDNDDDDDDDVDDDEFGET</sequence>
<feature type="compositionally biased region" description="Acidic residues" evidence="1">
    <location>
        <begin position="74"/>
        <end position="96"/>
    </location>
</feature>
<reference evidence="2" key="1">
    <citation type="submission" date="2006-10" db="EMBL/GenBank/DDBJ databases">
        <authorList>
            <person name="Amadeo P."/>
            <person name="Zhao Q."/>
            <person name="Wortman J."/>
            <person name="Fraser-Liggett C."/>
            <person name="Carlton J."/>
        </authorList>
    </citation>
    <scope>NUCLEOTIDE SEQUENCE</scope>
    <source>
        <strain evidence="2">G3</strain>
    </source>
</reference>
<dbReference type="InParanoid" id="A2EUF8"/>
<dbReference type="Proteomes" id="UP000001542">
    <property type="component" value="Unassembled WGS sequence"/>
</dbReference>
<dbReference type="KEGG" id="tva:4761563"/>
<dbReference type="RefSeq" id="XP_001315940.1">
    <property type="nucleotide sequence ID" value="XM_001315905.1"/>
</dbReference>
<evidence type="ECO:0000313" key="2">
    <source>
        <dbReference type="EMBL" id="EAY03717.1"/>
    </source>
</evidence>
<name>A2EUF8_TRIV3</name>